<comment type="caution">
    <text evidence="14">The sequence shown here is derived from an EMBL/GenBank/DDBJ whole genome shotgun (WGS) entry which is preliminary data.</text>
</comment>
<dbReference type="Gene3D" id="3.90.180.10">
    <property type="entry name" value="Medium-chain alcohol dehydrogenases, catalytic domain"/>
    <property type="match status" value="1"/>
</dbReference>
<dbReference type="CDD" id="cd08234">
    <property type="entry name" value="threonine_DH_like"/>
    <property type="match status" value="1"/>
</dbReference>
<dbReference type="RefSeq" id="WP_323445353.1">
    <property type="nucleotide sequence ID" value="NZ_BSBI01000001.1"/>
</dbReference>
<evidence type="ECO:0000256" key="4">
    <source>
        <dbReference type="ARBA" id="ARBA00023002"/>
    </source>
</evidence>
<evidence type="ECO:0000256" key="6">
    <source>
        <dbReference type="ARBA" id="ARBA00037908"/>
    </source>
</evidence>
<dbReference type="InterPro" id="IPR013154">
    <property type="entry name" value="ADH-like_N"/>
</dbReference>
<dbReference type="Proteomes" id="UP001291653">
    <property type="component" value="Unassembled WGS sequence"/>
</dbReference>
<dbReference type="PANTHER" id="PTHR43401">
    <property type="entry name" value="L-THREONINE 3-DEHYDROGENASE"/>
    <property type="match status" value="1"/>
</dbReference>
<dbReference type="InterPro" id="IPR050129">
    <property type="entry name" value="Zn_alcohol_dh"/>
</dbReference>
<dbReference type="InterPro" id="IPR020843">
    <property type="entry name" value="ER"/>
</dbReference>
<dbReference type="Gene3D" id="3.40.50.720">
    <property type="entry name" value="NAD(P)-binding Rossmann-like Domain"/>
    <property type="match status" value="1"/>
</dbReference>
<comment type="similarity">
    <text evidence="7">Belongs to the zinc-containing alcohol dehydrogenase family. DOIA dehydrogenase subfamily.</text>
</comment>
<dbReference type="SUPFAM" id="SSF50129">
    <property type="entry name" value="GroES-like"/>
    <property type="match status" value="1"/>
</dbReference>
<evidence type="ECO:0000256" key="7">
    <source>
        <dbReference type="ARBA" id="ARBA00038004"/>
    </source>
</evidence>
<keyword evidence="3 12" id="KW-0862">Zinc</keyword>
<comment type="pathway">
    <text evidence="6">Metabolic intermediate biosynthesis; 2-deoxystreptamine biosynthesis; 2-deoxystreptamine from D-glucose 6-phosphate: step 3/4.</text>
</comment>
<comment type="cofactor">
    <cofactor evidence="1 12">
        <name>Zn(2+)</name>
        <dbReference type="ChEBI" id="CHEBI:29105"/>
    </cofactor>
</comment>
<dbReference type="EC" id="1.1.1.329" evidence="8"/>
<gene>
    <name evidence="14" type="ORF">SYYSPA8_03260</name>
</gene>
<reference evidence="14 15" key="1">
    <citation type="submission" date="2022-10" db="EMBL/GenBank/DDBJ databases">
        <title>Draft genome sequence of Streptomyces sp. YSPA8.</title>
        <authorList>
            <person name="Moriuchi R."/>
            <person name="Dohra H."/>
            <person name="Yamamura H."/>
            <person name="Kodani S."/>
        </authorList>
    </citation>
    <scope>NUCLEOTIDE SEQUENCE [LARGE SCALE GENOMIC DNA]</scope>
    <source>
        <strain evidence="14 15">YSPA8</strain>
    </source>
</reference>
<comment type="function">
    <text evidence="5">Catalyzes the oxidation of 2-deoxy-scyllo-inosamine (DOIA) with NAD(+) or NADP(+), forming 3-amino-2,3-dideoxy-scyllo-inosose (amino-DOI).</text>
</comment>
<keyword evidence="15" id="KW-1185">Reference proteome</keyword>
<evidence type="ECO:0000256" key="8">
    <source>
        <dbReference type="ARBA" id="ARBA00039102"/>
    </source>
</evidence>
<dbReference type="InterPro" id="IPR013149">
    <property type="entry name" value="ADH-like_C"/>
</dbReference>
<evidence type="ECO:0000256" key="2">
    <source>
        <dbReference type="ARBA" id="ARBA00022723"/>
    </source>
</evidence>
<keyword evidence="2 12" id="KW-0479">Metal-binding</keyword>
<evidence type="ECO:0000256" key="3">
    <source>
        <dbReference type="ARBA" id="ARBA00022833"/>
    </source>
</evidence>
<proteinExistence type="inferred from homology"/>
<name>A0ABQ5NSB3_9ACTN</name>
<comment type="catalytic activity">
    <reaction evidence="10">
        <text>2-deoxy-scyllo-inosamine + NAD(+) = 3-amino-2,3-dideoxy-scyllo-inosose + NADH + H(+)</text>
        <dbReference type="Rhea" id="RHEA:33883"/>
        <dbReference type="ChEBI" id="CHEBI:15378"/>
        <dbReference type="ChEBI" id="CHEBI:57540"/>
        <dbReference type="ChEBI" id="CHEBI:57945"/>
        <dbReference type="ChEBI" id="CHEBI:65002"/>
        <dbReference type="ChEBI" id="CHEBI:65003"/>
        <dbReference type="EC" id="1.1.1.329"/>
    </reaction>
</comment>
<organism evidence="14 15">
    <name type="scientific">Streptomyces yaizuensis</name>
    <dbReference type="NCBI Taxonomy" id="2989713"/>
    <lineage>
        <taxon>Bacteria</taxon>
        <taxon>Bacillati</taxon>
        <taxon>Actinomycetota</taxon>
        <taxon>Actinomycetes</taxon>
        <taxon>Kitasatosporales</taxon>
        <taxon>Streptomycetaceae</taxon>
        <taxon>Streptomyces</taxon>
    </lineage>
</organism>
<sequence>MRAAVIEAPGAISVTTAPDPTPGPREVVVAVAACGLCGTDLHILQGEFAPSLPLIPGHEFAGEVVGIGRDVTELAPGDRVAVDPSLACHECRYCRAGRGNLCDRWAAIGVTVAGGAAEYALAPVANCVRLPDHVDPRDAPLIEPLSCAIRGYDVLRGSLGAEVLVYGSGTMGLMMLELAKRTGAARVDVLDINPARLATARELGVSGAAAHADELDRGRGWDIVIDATGSAAAIQDGLGRVAKGGTFLQFGVADYATTAVIEPYRIYNQEITITGSMAVLHSFERAAALFAGGLLDPDVFISDRLPLERYAQAIGDFRAGRGRKIVVEP</sequence>
<comment type="catalytic activity">
    <reaction evidence="11">
        <text>2-deoxy-scyllo-inosamine + NADP(+) = 3-amino-2,3-dideoxy-scyllo-inosose + NADPH + H(+)</text>
        <dbReference type="Rhea" id="RHEA:33879"/>
        <dbReference type="ChEBI" id="CHEBI:15378"/>
        <dbReference type="ChEBI" id="CHEBI:57783"/>
        <dbReference type="ChEBI" id="CHEBI:58349"/>
        <dbReference type="ChEBI" id="CHEBI:65002"/>
        <dbReference type="ChEBI" id="CHEBI:65003"/>
        <dbReference type="EC" id="1.1.1.329"/>
    </reaction>
</comment>
<dbReference type="InterPro" id="IPR002328">
    <property type="entry name" value="ADH_Zn_CS"/>
</dbReference>
<dbReference type="Pfam" id="PF08240">
    <property type="entry name" value="ADH_N"/>
    <property type="match status" value="1"/>
</dbReference>
<feature type="domain" description="Enoyl reductase (ER)" evidence="13">
    <location>
        <begin position="10"/>
        <end position="327"/>
    </location>
</feature>
<evidence type="ECO:0000256" key="10">
    <source>
        <dbReference type="ARBA" id="ARBA00048685"/>
    </source>
</evidence>
<accession>A0ABQ5NSB3</accession>
<evidence type="ECO:0000256" key="1">
    <source>
        <dbReference type="ARBA" id="ARBA00001947"/>
    </source>
</evidence>
<dbReference type="SUPFAM" id="SSF51735">
    <property type="entry name" value="NAD(P)-binding Rossmann-fold domains"/>
    <property type="match status" value="1"/>
</dbReference>
<evidence type="ECO:0000259" key="13">
    <source>
        <dbReference type="SMART" id="SM00829"/>
    </source>
</evidence>
<dbReference type="SMART" id="SM00829">
    <property type="entry name" value="PKS_ER"/>
    <property type="match status" value="1"/>
</dbReference>
<evidence type="ECO:0000256" key="9">
    <source>
        <dbReference type="ARBA" id="ARBA00039387"/>
    </source>
</evidence>
<dbReference type="EMBL" id="BSBI01000001">
    <property type="protein sequence ID" value="GLF93271.1"/>
    <property type="molecule type" value="Genomic_DNA"/>
</dbReference>
<dbReference type="InterPro" id="IPR011032">
    <property type="entry name" value="GroES-like_sf"/>
</dbReference>
<dbReference type="PANTHER" id="PTHR43401:SF5">
    <property type="entry name" value="ALCOHOL DEHYDROGENASE-RELATED"/>
    <property type="match status" value="1"/>
</dbReference>
<evidence type="ECO:0000256" key="12">
    <source>
        <dbReference type="RuleBase" id="RU361277"/>
    </source>
</evidence>
<protein>
    <recommendedName>
        <fullName evidence="9">2-deoxy-scyllo-inosamine dehydrogenase</fullName>
        <ecNumber evidence="8">1.1.1.329</ecNumber>
    </recommendedName>
</protein>
<evidence type="ECO:0000256" key="11">
    <source>
        <dbReference type="ARBA" id="ARBA00049085"/>
    </source>
</evidence>
<evidence type="ECO:0000313" key="14">
    <source>
        <dbReference type="EMBL" id="GLF93271.1"/>
    </source>
</evidence>
<dbReference type="InterPro" id="IPR036291">
    <property type="entry name" value="NAD(P)-bd_dom_sf"/>
</dbReference>
<dbReference type="PROSITE" id="PS00059">
    <property type="entry name" value="ADH_ZINC"/>
    <property type="match status" value="1"/>
</dbReference>
<evidence type="ECO:0000313" key="15">
    <source>
        <dbReference type="Proteomes" id="UP001291653"/>
    </source>
</evidence>
<dbReference type="Pfam" id="PF00107">
    <property type="entry name" value="ADH_zinc_N"/>
    <property type="match status" value="1"/>
</dbReference>
<evidence type="ECO:0000256" key="5">
    <source>
        <dbReference type="ARBA" id="ARBA00037678"/>
    </source>
</evidence>
<keyword evidence="4" id="KW-0560">Oxidoreductase</keyword>